<dbReference type="PANTHER" id="PTHR31642:SF270">
    <property type="entry name" value="O-ACYLTRANSFERASE AUSQ"/>
    <property type="match status" value="1"/>
</dbReference>
<dbReference type="Pfam" id="PF02458">
    <property type="entry name" value="Transferase"/>
    <property type="match status" value="1"/>
</dbReference>
<dbReference type="AlphaFoldDB" id="A0A5N6EGD0"/>
<evidence type="ECO:0000256" key="2">
    <source>
        <dbReference type="ARBA" id="ARBA00023315"/>
    </source>
</evidence>
<dbReference type="Gene3D" id="3.30.559.10">
    <property type="entry name" value="Chloramphenicol acetyltransferase-like domain"/>
    <property type="match status" value="2"/>
</dbReference>
<gene>
    <name evidence="3" type="ORF">BDV33DRAFT_179225</name>
</gene>
<dbReference type="Proteomes" id="UP000326799">
    <property type="component" value="Unassembled WGS sequence"/>
</dbReference>
<dbReference type="PANTHER" id="PTHR31642">
    <property type="entry name" value="TRICHOTHECENE 3-O-ACETYLTRANSFERASE"/>
    <property type="match status" value="1"/>
</dbReference>
<sequence>MGEQTKFDPIQLSPLDQAIPPVYVRLLLCFSVVNVDRAISQLQTGVSSLLSALPFLSGDVVRYTAPGKTKWLYQLCPPTHQVQATGVLLVKHHRMSCMVGEEKFAPSSTLHIPLSPFADPTRPAPVFRVQANAYLDGITLGFAFHHIAVDATGFGVIISELARHCRSSPPPSLLCPDNERATRQLISNSRATKCSGLDHSDDYISCQAITSPAKGSKDASPSIEISTEARTFVFPAARLEALKNACLEMLPTLGQHQRQQDPCLDEPAHTGVPWLSTNDVFAALLWVCLTRCRYQEDQNSGLPSDEHTRICMGVNMRSRIQPPLSSDYLGNAILCLSFKLNLNVFRPTQMTNESIEGLDSKDIEHRKWLATICRVACNIRRGVNGMDDSYFRSIVSFLEDSSDCRLFHYARCDFCVTSWRHLGVYHADFGEMGRPKNLEVFDVPGDGSFCILPQRHGAAAPWEVCFSVNSQVLGRLRRDTILSSYISHEI</sequence>
<keyword evidence="2" id="KW-0012">Acyltransferase</keyword>
<dbReference type="InterPro" id="IPR023213">
    <property type="entry name" value="CAT-like_dom_sf"/>
</dbReference>
<dbReference type="InterPro" id="IPR050317">
    <property type="entry name" value="Plant_Fungal_Acyltransferase"/>
</dbReference>
<evidence type="ECO:0000256" key="1">
    <source>
        <dbReference type="ARBA" id="ARBA00022679"/>
    </source>
</evidence>
<keyword evidence="1 3" id="KW-0808">Transferase</keyword>
<dbReference type="GO" id="GO:0016747">
    <property type="term" value="F:acyltransferase activity, transferring groups other than amino-acyl groups"/>
    <property type="evidence" value="ECO:0007669"/>
    <property type="project" value="TreeGrafter"/>
</dbReference>
<proteinExistence type="predicted"/>
<accession>A0A5N6EGD0</accession>
<protein>
    <submittedName>
        <fullName evidence="3">Transferase</fullName>
    </submittedName>
</protein>
<evidence type="ECO:0000313" key="3">
    <source>
        <dbReference type="EMBL" id="KAB8216329.1"/>
    </source>
</evidence>
<keyword evidence="4" id="KW-1185">Reference proteome</keyword>
<name>A0A5N6EGD0_9EURO</name>
<dbReference type="EMBL" id="ML733483">
    <property type="protein sequence ID" value="KAB8216329.1"/>
    <property type="molecule type" value="Genomic_DNA"/>
</dbReference>
<evidence type="ECO:0000313" key="4">
    <source>
        <dbReference type="Proteomes" id="UP000326799"/>
    </source>
</evidence>
<reference evidence="3 4" key="1">
    <citation type="submission" date="2019-04" db="EMBL/GenBank/DDBJ databases">
        <title>Fungal friends and foes A comparative genomics study of 23 Aspergillus species from section Flavi.</title>
        <authorList>
            <consortium name="DOE Joint Genome Institute"/>
            <person name="Kjaerbolling I."/>
            <person name="Vesth T.C."/>
            <person name="Frisvad J.C."/>
            <person name="Nybo J.L."/>
            <person name="Theobald S."/>
            <person name="Kildgaard S."/>
            <person name="Petersen T.I."/>
            <person name="Kuo A."/>
            <person name="Sato A."/>
            <person name="Lyhne E.K."/>
            <person name="Kogle M.E."/>
            <person name="Wiebenga A."/>
            <person name="Kun R.S."/>
            <person name="Lubbers R.J."/>
            <person name="Makela M.R."/>
            <person name="Barry K."/>
            <person name="Chovatia M."/>
            <person name="Clum A."/>
            <person name="Daum C."/>
            <person name="Haridas S."/>
            <person name="He G."/>
            <person name="LaButti K."/>
            <person name="Lipzen A."/>
            <person name="Mondo S."/>
            <person name="Pangilinan J."/>
            <person name="Riley R."/>
            <person name="Salamov A."/>
            <person name="Simmons B.A."/>
            <person name="Magnuson J.K."/>
            <person name="Henrissat B."/>
            <person name="Mortensen U.H."/>
            <person name="Larsen T.O."/>
            <person name="De vries R.P."/>
            <person name="Grigoriev I.V."/>
            <person name="Machida M."/>
            <person name="Baker S.E."/>
            <person name="Andersen M.R."/>
        </authorList>
    </citation>
    <scope>NUCLEOTIDE SEQUENCE [LARGE SCALE GENOMIC DNA]</scope>
    <source>
        <strain evidence="3 4">CBS 126849</strain>
    </source>
</reference>
<organism evidence="3 4">
    <name type="scientific">Aspergillus novoparasiticus</name>
    <dbReference type="NCBI Taxonomy" id="986946"/>
    <lineage>
        <taxon>Eukaryota</taxon>
        <taxon>Fungi</taxon>
        <taxon>Dikarya</taxon>
        <taxon>Ascomycota</taxon>
        <taxon>Pezizomycotina</taxon>
        <taxon>Eurotiomycetes</taxon>
        <taxon>Eurotiomycetidae</taxon>
        <taxon>Eurotiales</taxon>
        <taxon>Aspergillaceae</taxon>
        <taxon>Aspergillus</taxon>
        <taxon>Aspergillus subgen. Circumdati</taxon>
    </lineage>
</organism>